<feature type="compositionally biased region" description="Basic and acidic residues" evidence="9">
    <location>
        <begin position="213"/>
        <end position="222"/>
    </location>
</feature>
<feature type="compositionally biased region" description="Low complexity" evidence="9">
    <location>
        <begin position="357"/>
        <end position="373"/>
    </location>
</feature>
<dbReference type="SUPFAM" id="SSF82708">
    <property type="entry name" value="R3H domain"/>
    <property type="match status" value="1"/>
</dbReference>
<feature type="region of interest" description="Disordered" evidence="9">
    <location>
        <begin position="1029"/>
        <end position="1055"/>
    </location>
</feature>
<feature type="region of interest" description="Disordered" evidence="9">
    <location>
        <begin position="438"/>
        <end position="499"/>
    </location>
</feature>
<proteinExistence type="inferred from homology"/>
<evidence type="ECO:0000259" key="11">
    <source>
        <dbReference type="PROSITE" id="PS51061"/>
    </source>
</evidence>
<sequence length="1295" mass="138528">MGKKGNGSRGGPPHRGRGGGGRGRGRGRGDDRGGFQPFGGQGHILGGPGAGSPSGYGSPRGGSANSRPFRGRGRGGHLTVSGQNRLGFDYSAMSRGNRHDYDQDEVDFDEDDDEDDQDEADSSIESPKGYKHKVKPHLESDVLSDLEDDSSKVQSSHQQNNASGSATPQRTVKNTANTASISKPRFTPRSNAPPPNFPEFYTSRGTAAGSKFRPPEETEDSRYLAGIPGLRRPERRQRNAPRFGDPADQTQSPFRVPVAFVKSTGEYGDPLKGNLPPRDPNDTAVHPAAVAAQLTEASQNQQPPGDASAPRHAGLGFSNRSNAKPSIPGSASKPDASATANTQPTATPYTPPRAVPAFPDTATQTFDFDTFATNNDEDQDEVNALLAAFPGSKELASGESMLEDDAAMTWSLPAFQPEANSAANNAVPVSERDLEPAKVNGASAPMPETFQRSTPPKPASRISTASSDDEEEIILVPSQSHAARAADKASTASAPNLSESAAVVVSDVQAEANAEITEQEETELGFVIDLEGEDPATASGHAQVNTYTLSSHRTALGDAVPATSKAPRKKRSAKHGKPRRIPREGDSDLDWGSDGPPKDDDGSDDDVAEEDHLAAATAGITITHSSKDREVINDPILAKAIRADRNEWESDDDDDNDIIMSIAKPAKPAKHRGGQRAKRSLANRAAASRNAAQLSRSRKADQDAIVADYMQNILNQANETSDDDEEAEKDELFSTDDMVVETVNGDLPAGAAAGKGKAKARRLSDQLGDKTDLDAMIRFMNGMDPQKGGRQLGFGDIEDEIHMDQVKEWLTESEDNSDADEDDDESRAVNAKVDALEQPQQQAASDDDEEGEDLAEQLRVILEDDDDEESSEIFSEHSSEDDDDDQDDDDDDDQEDSDDDDKGMFRGKNSWADEDEGFIRALSSQVGGAGISSGSKSAPSSKRQQKKLFHAISRGDFSDLMDLASVENEIDSDDPAYGMGSIPTARNGKRKGRKFTTDDLWAEELQQQWDKDRATKATKKQQRLMERQAAALNPFPNTHGKAGSGKSKSSKKQAKLACKAEKREMRASLKAHSNNVVSAINAAGSIDAVDTSLLTFGGQSASGDIMSLGLDKRFAFNMDELNQQIQLFLSEKGRNTMRCQPMDKFARAEVHALAAAYNLQSKSKGKGRDRFPTLIKTSKSGLNVDYRKVKRIVYSNAGATFGNDAGRSDFKDRGRNKKGKGGSGGGMYGVGGGTVPKNRDGEEVGFGADRIGADNIGHKLLAAMGWTEGSGIGSSQGMANPVSATVKTSRGGLGF</sequence>
<feature type="domain" description="G-patch" evidence="10">
    <location>
        <begin position="1253"/>
        <end position="1295"/>
    </location>
</feature>
<evidence type="ECO:0000256" key="5">
    <source>
        <dbReference type="ARBA" id="ARBA00022490"/>
    </source>
</evidence>
<feature type="compositionally biased region" description="Basic residues" evidence="9">
    <location>
        <begin position="566"/>
        <end position="580"/>
    </location>
</feature>
<keyword evidence="8" id="KW-0539">Nucleus</keyword>
<dbReference type="PROSITE" id="PS50174">
    <property type="entry name" value="G_PATCH"/>
    <property type="match status" value="1"/>
</dbReference>
<feature type="compositionally biased region" description="Acidic residues" evidence="9">
    <location>
        <begin position="102"/>
        <end position="122"/>
    </location>
</feature>
<feature type="compositionally biased region" description="Gly residues" evidence="9">
    <location>
        <begin position="36"/>
        <end position="60"/>
    </location>
</feature>
<feature type="region of interest" description="Disordered" evidence="9">
    <location>
        <begin position="805"/>
        <end position="946"/>
    </location>
</feature>
<dbReference type="GO" id="GO:0005634">
    <property type="term" value="C:nucleus"/>
    <property type="evidence" value="ECO:0007669"/>
    <property type="project" value="UniProtKB-SubCell"/>
</dbReference>
<organism evidence="12">
    <name type="scientific">Sporisorium scitamineum</name>
    <dbReference type="NCBI Taxonomy" id="49012"/>
    <lineage>
        <taxon>Eukaryota</taxon>
        <taxon>Fungi</taxon>
        <taxon>Dikarya</taxon>
        <taxon>Basidiomycota</taxon>
        <taxon>Ustilaginomycotina</taxon>
        <taxon>Ustilaginomycetes</taxon>
        <taxon>Ustilaginales</taxon>
        <taxon>Ustilaginaceae</taxon>
        <taxon>Sporisorium</taxon>
    </lineage>
</organism>
<protein>
    <recommendedName>
        <fullName evidence="4">Protein SQS1</fullName>
    </recommendedName>
</protein>
<dbReference type="GO" id="GO:0005737">
    <property type="term" value="C:cytoplasm"/>
    <property type="evidence" value="ECO:0007669"/>
    <property type="project" value="UniProtKB-SubCell"/>
</dbReference>
<dbReference type="InterPro" id="IPR036867">
    <property type="entry name" value="R3H_dom_sf"/>
</dbReference>
<dbReference type="InterPro" id="IPR034082">
    <property type="entry name" value="R3H_G-patch"/>
</dbReference>
<feature type="region of interest" description="Disordered" evidence="9">
    <location>
        <begin position="970"/>
        <end position="992"/>
    </location>
</feature>
<evidence type="ECO:0000256" key="4">
    <source>
        <dbReference type="ARBA" id="ARBA00018964"/>
    </source>
</evidence>
<keyword evidence="5" id="KW-0963">Cytoplasm</keyword>
<feature type="compositionally biased region" description="Acidic residues" evidence="9">
    <location>
        <begin position="879"/>
        <end position="901"/>
    </location>
</feature>
<evidence type="ECO:0000256" key="8">
    <source>
        <dbReference type="ARBA" id="ARBA00023242"/>
    </source>
</evidence>
<evidence type="ECO:0000256" key="3">
    <source>
        <dbReference type="ARBA" id="ARBA00010306"/>
    </source>
</evidence>
<dbReference type="InterPro" id="IPR001374">
    <property type="entry name" value="R3H_dom"/>
</dbReference>
<dbReference type="Pfam" id="PF01424">
    <property type="entry name" value="R3H"/>
    <property type="match status" value="1"/>
</dbReference>
<feature type="domain" description="R3H" evidence="11">
    <location>
        <begin position="1115"/>
        <end position="1178"/>
    </location>
</feature>
<feature type="compositionally biased region" description="Low complexity" evidence="9">
    <location>
        <begin position="682"/>
        <end position="695"/>
    </location>
</feature>
<dbReference type="GO" id="GO:0008380">
    <property type="term" value="P:RNA splicing"/>
    <property type="evidence" value="ECO:0007669"/>
    <property type="project" value="UniProtKB-KW"/>
</dbReference>
<feature type="compositionally biased region" description="Polar residues" evidence="9">
    <location>
        <begin position="540"/>
        <end position="553"/>
    </location>
</feature>
<comment type="similarity">
    <text evidence="3">Belongs to the SQS1 family.</text>
</comment>
<dbReference type="GO" id="GO:0006397">
    <property type="term" value="P:mRNA processing"/>
    <property type="evidence" value="ECO:0007669"/>
    <property type="project" value="UniProtKB-KW"/>
</dbReference>
<feature type="compositionally biased region" description="Polar residues" evidence="9">
    <location>
        <begin position="152"/>
        <end position="181"/>
    </location>
</feature>
<reference evidence="12" key="1">
    <citation type="submission" date="2014-06" db="EMBL/GenBank/DDBJ databases">
        <authorList>
            <person name="Ju J."/>
            <person name="Zhang J."/>
        </authorList>
    </citation>
    <scope>NUCLEOTIDE SEQUENCE</scope>
    <source>
        <strain evidence="12">SscI8</strain>
    </source>
</reference>
<keyword evidence="7" id="KW-0508">mRNA splicing</keyword>
<dbReference type="InterPro" id="IPR051189">
    <property type="entry name" value="Splicing_assoc_domain"/>
</dbReference>
<dbReference type="GO" id="GO:0003676">
    <property type="term" value="F:nucleic acid binding"/>
    <property type="evidence" value="ECO:0007669"/>
    <property type="project" value="UniProtKB-UniRule"/>
</dbReference>
<feature type="compositionally biased region" description="Polar residues" evidence="9">
    <location>
        <begin position="338"/>
        <end position="348"/>
    </location>
</feature>
<feature type="region of interest" description="Disordered" evidence="9">
    <location>
        <begin position="715"/>
        <end position="734"/>
    </location>
</feature>
<dbReference type="OrthoDB" id="21470at2759"/>
<feature type="region of interest" description="Disordered" evidence="9">
    <location>
        <begin position="516"/>
        <end position="633"/>
    </location>
</feature>
<evidence type="ECO:0000259" key="10">
    <source>
        <dbReference type="PROSITE" id="PS50174"/>
    </source>
</evidence>
<feature type="compositionally biased region" description="Acidic residues" evidence="9">
    <location>
        <begin position="720"/>
        <end position="729"/>
    </location>
</feature>
<evidence type="ECO:0000256" key="6">
    <source>
        <dbReference type="ARBA" id="ARBA00022664"/>
    </source>
</evidence>
<name>A0A127ZES3_9BASI</name>
<dbReference type="SMART" id="SM00443">
    <property type="entry name" value="G_patch"/>
    <property type="match status" value="1"/>
</dbReference>
<dbReference type="CDD" id="cd02646">
    <property type="entry name" value="R3H_G-patch"/>
    <property type="match status" value="1"/>
</dbReference>
<evidence type="ECO:0000256" key="2">
    <source>
        <dbReference type="ARBA" id="ARBA00004496"/>
    </source>
</evidence>
<dbReference type="Pfam" id="PF01585">
    <property type="entry name" value="G-patch"/>
    <property type="match status" value="1"/>
</dbReference>
<feature type="region of interest" description="Disordered" evidence="9">
    <location>
        <begin position="747"/>
        <end position="767"/>
    </location>
</feature>
<evidence type="ECO:0000256" key="7">
    <source>
        <dbReference type="ARBA" id="ARBA00023187"/>
    </source>
</evidence>
<feature type="region of interest" description="Disordered" evidence="9">
    <location>
        <begin position="1"/>
        <end position="379"/>
    </location>
</feature>
<feature type="compositionally biased region" description="Acidic residues" evidence="9">
    <location>
        <begin position="811"/>
        <end position="825"/>
    </location>
</feature>
<accession>A0A127ZES3</accession>
<feature type="compositionally biased region" description="Basic residues" evidence="9">
    <location>
        <begin position="667"/>
        <end position="681"/>
    </location>
</feature>
<comment type="subcellular location">
    <subcellularLocation>
        <location evidence="2">Cytoplasm</location>
    </subcellularLocation>
    <subcellularLocation>
        <location evidence="1">Nucleus</location>
    </subcellularLocation>
</comment>
<evidence type="ECO:0000256" key="9">
    <source>
        <dbReference type="SAM" id="MobiDB-lite"/>
    </source>
</evidence>
<evidence type="ECO:0000256" key="1">
    <source>
        <dbReference type="ARBA" id="ARBA00004123"/>
    </source>
</evidence>
<dbReference type="Gene3D" id="3.30.1370.50">
    <property type="entry name" value="R3H-like domain"/>
    <property type="match status" value="1"/>
</dbReference>
<feature type="compositionally biased region" description="Gly residues" evidence="9">
    <location>
        <begin position="1221"/>
        <end position="1234"/>
    </location>
</feature>
<keyword evidence="6" id="KW-0507">mRNA processing</keyword>
<dbReference type="PANTHER" id="PTHR14195">
    <property type="entry name" value="G PATCH DOMAIN CONTAINING PROTEIN 2"/>
    <property type="match status" value="1"/>
</dbReference>
<feature type="region of interest" description="Disordered" evidence="9">
    <location>
        <begin position="663"/>
        <end position="701"/>
    </location>
</feature>
<feature type="compositionally biased region" description="Gly residues" evidence="9">
    <location>
        <begin position="1"/>
        <end position="10"/>
    </location>
</feature>
<feature type="region of interest" description="Disordered" evidence="9">
    <location>
        <begin position="1204"/>
        <end position="1236"/>
    </location>
</feature>
<feature type="compositionally biased region" description="Low complexity" evidence="9">
    <location>
        <begin position="932"/>
        <end position="942"/>
    </location>
</feature>
<feature type="compositionally biased region" description="Acidic residues" evidence="9">
    <location>
        <begin position="845"/>
        <end position="855"/>
    </location>
</feature>
<dbReference type="PROSITE" id="PS51061">
    <property type="entry name" value="R3H"/>
    <property type="match status" value="1"/>
</dbReference>
<evidence type="ECO:0000313" key="12">
    <source>
        <dbReference type="EMBL" id="CDU24462.1"/>
    </source>
</evidence>
<dbReference type="EMBL" id="LK056676">
    <property type="protein sequence ID" value="CDU24462.1"/>
    <property type="molecule type" value="Genomic_DNA"/>
</dbReference>
<dbReference type="InterPro" id="IPR000467">
    <property type="entry name" value="G_patch_dom"/>
</dbReference>
<feature type="compositionally biased region" description="Low complexity" evidence="9">
    <location>
        <begin position="478"/>
        <end position="494"/>
    </location>
</feature>
<gene>
    <name evidence="12" type="ORF">SPSC_03963</name>
</gene>